<dbReference type="InterPro" id="IPR035985">
    <property type="entry name" value="Ubiquitin-activating_enz"/>
</dbReference>
<dbReference type="InterPro" id="IPR045886">
    <property type="entry name" value="ThiF/MoeB/HesA"/>
</dbReference>
<evidence type="ECO:0000259" key="1">
    <source>
        <dbReference type="Pfam" id="PF00899"/>
    </source>
</evidence>
<protein>
    <submittedName>
        <fullName evidence="2">Molybdopterin/thiamine biosynthesis adenylyltransferase</fullName>
    </submittedName>
</protein>
<dbReference type="Pfam" id="PF00899">
    <property type="entry name" value="ThiF"/>
    <property type="match status" value="1"/>
</dbReference>
<dbReference type="GO" id="GO:0061503">
    <property type="term" value="F:tRNA threonylcarbamoyladenosine dehydratase"/>
    <property type="evidence" value="ECO:0007669"/>
    <property type="project" value="TreeGrafter"/>
</dbReference>
<keyword evidence="2" id="KW-0808">Transferase</keyword>
<evidence type="ECO:0000313" key="2">
    <source>
        <dbReference type="EMBL" id="NYI43795.1"/>
    </source>
</evidence>
<keyword evidence="2" id="KW-0548">Nucleotidyltransferase</keyword>
<dbReference type="GO" id="GO:0016779">
    <property type="term" value="F:nucleotidyltransferase activity"/>
    <property type="evidence" value="ECO:0007669"/>
    <property type="project" value="UniProtKB-KW"/>
</dbReference>
<comment type="caution">
    <text evidence="2">The sequence shown here is derived from an EMBL/GenBank/DDBJ whole genome shotgun (WGS) entry which is preliminary data.</text>
</comment>
<feature type="domain" description="THIF-type NAD/FAD binding fold" evidence="1">
    <location>
        <begin position="201"/>
        <end position="443"/>
    </location>
</feature>
<gene>
    <name evidence="2" type="ORF">BJ993_000875</name>
</gene>
<dbReference type="RefSeq" id="WP_179647872.1">
    <property type="nucleotide sequence ID" value="NZ_JACBZM010000001.1"/>
</dbReference>
<dbReference type="Proteomes" id="UP000562045">
    <property type="component" value="Unassembled WGS sequence"/>
</dbReference>
<dbReference type="EMBL" id="JACBZM010000001">
    <property type="protein sequence ID" value="NYI43795.1"/>
    <property type="molecule type" value="Genomic_DNA"/>
</dbReference>
<proteinExistence type="predicted"/>
<sequence>MSSRIAFTEDQFTPLVAALGARDETAAVVATSFVEAPATTVTTADAEGTKVDQRVTLVAQTITPVPEVAYAVRGPMGLSISSTGWVPAFRAAAACNQVPVFVHTHPQGMPKFSTYDDQVDIDLAISARAFGAKYYAAVVLAGTPDAPEVAARLFDLGEEFNARAPEFVVIDAVRVAGAGLHLYLPPSADGEESTKERLSVFDRQIRMLGPDGNRTLKHVRAAIIGGGGTGSAVAVQVARLGLGELVVVDDDVVTDPTPTRGHGITTEDVDRLKVDALGDHLDAIGLGTPVIRIDKPLNHPDAIAAIAHADVVFSCVDGHGARLILNRWAFAHIAPVIDVAVLVAPTEGEDGTRRVQIEQRVTWVAPGTACLLCRRRVDPALAAAENLDPETRKRLAGEGYVQAAETPQPAVVTLTTSVAALAATEFLLRLTGLGKTDATELLLRSHLGELRRNARSPRLGCFCTNPDFIGRGTRAPYLDLAGVLQ</sequence>
<dbReference type="GO" id="GO:0008641">
    <property type="term" value="F:ubiquitin-like modifier activating enzyme activity"/>
    <property type="evidence" value="ECO:0007669"/>
    <property type="project" value="InterPro"/>
</dbReference>
<dbReference type="AlphaFoldDB" id="A0A7Y9ZGZ0"/>
<dbReference type="InterPro" id="IPR000594">
    <property type="entry name" value="ThiF_NAD_FAD-bd"/>
</dbReference>
<dbReference type="SUPFAM" id="SSF69572">
    <property type="entry name" value="Activating enzymes of the ubiquitin-like proteins"/>
    <property type="match status" value="1"/>
</dbReference>
<dbReference type="PANTHER" id="PTHR43267">
    <property type="entry name" value="TRNA THREONYLCARBAMOYLADENOSINE DEHYDRATASE"/>
    <property type="match status" value="1"/>
</dbReference>
<accession>A0A7Y9ZGZ0</accession>
<reference evidence="2 3" key="1">
    <citation type="submission" date="2020-07" db="EMBL/GenBank/DDBJ databases">
        <title>Sequencing the genomes of 1000 actinobacteria strains.</title>
        <authorList>
            <person name="Klenk H.-P."/>
        </authorList>
    </citation>
    <scope>NUCLEOTIDE SEQUENCE [LARGE SCALE GENOMIC DNA]</scope>
    <source>
        <strain evidence="2 3">DSM 15131</strain>
    </source>
</reference>
<dbReference type="Gene3D" id="3.40.50.720">
    <property type="entry name" value="NAD(P)-binding Rossmann-like Domain"/>
    <property type="match status" value="1"/>
</dbReference>
<organism evidence="2 3">
    <name type="scientific">Nocardioides aromaticivorans</name>
    <dbReference type="NCBI Taxonomy" id="200618"/>
    <lineage>
        <taxon>Bacteria</taxon>
        <taxon>Bacillati</taxon>
        <taxon>Actinomycetota</taxon>
        <taxon>Actinomycetes</taxon>
        <taxon>Propionibacteriales</taxon>
        <taxon>Nocardioidaceae</taxon>
        <taxon>Nocardioides</taxon>
    </lineage>
</organism>
<evidence type="ECO:0000313" key="3">
    <source>
        <dbReference type="Proteomes" id="UP000562045"/>
    </source>
</evidence>
<dbReference type="PANTHER" id="PTHR43267:SF1">
    <property type="entry name" value="TRNA THREONYLCARBAMOYLADENOSINE DEHYDRATASE"/>
    <property type="match status" value="1"/>
</dbReference>
<dbReference type="GO" id="GO:0061504">
    <property type="term" value="P:cyclic threonylcarbamoyladenosine biosynthetic process"/>
    <property type="evidence" value="ECO:0007669"/>
    <property type="project" value="TreeGrafter"/>
</dbReference>
<name>A0A7Y9ZGZ0_9ACTN</name>